<dbReference type="SUPFAM" id="SSF74650">
    <property type="entry name" value="Galactose mutarotase-like"/>
    <property type="match status" value="1"/>
</dbReference>
<organism evidence="1 2">
    <name type="scientific">Pseudokineococcus lusitanus</name>
    <dbReference type="NCBI Taxonomy" id="763993"/>
    <lineage>
        <taxon>Bacteria</taxon>
        <taxon>Bacillati</taxon>
        <taxon>Actinomycetota</taxon>
        <taxon>Actinomycetes</taxon>
        <taxon>Kineosporiales</taxon>
        <taxon>Kineosporiaceae</taxon>
        <taxon>Pseudokineococcus</taxon>
    </lineage>
</organism>
<reference evidence="1 2" key="1">
    <citation type="journal article" date="2015" name="Stand. Genomic Sci.">
        <title>Genomic Encyclopedia of Bacterial and Archaeal Type Strains, Phase III: the genomes of soil and plant-associated and newly described type strains.</title>
        <authorList>
            <person name="Whitman W.B."/>
            <person name="Woyke T."/>
            <person name="Klenk H.P."/>
            <person name="Zhou Y."/>
            <person name="Lilburn T.G."/>
            <person name="Beck B.J."/>
            <person name="De Vos P."/>
            <person name="Vandamme P."/>
            <person name="Eisen J.A."/>
            <person name="Garrity G."/>
            <person name="Hugenholtz P."/>
            <person name="Kyrpides N.C."/>
        </authorList>
    </citation>
    <scope>NUCLEOTIDE SEQUENCE [LARGE SCALE GENOMIC DNA]</scope>
    <source>
        <strain evidence="1 2">CECT 7306</strain>
    </source>
</reference>
<dbReference type="InterPro" id="IPR011013">
    <property type="entry name" value="Gal_mutarotase_sf_dom"/>
</dbReference>
<dbReference type="InterPro" id="IPR014718">
    <property type="entry name" value="GH-type_carb-bd"/>
</dbReference>
<evidence type="ECO:0000313" key="1">
    <source>
        <dbReference type="EMBL" id="ROP27240.1"/>
    </source>
</evidence>
<dbReference type="InterPro" id="IPR008183">
    <property type="entry name" value="Aldose_1/G6P_1-epimerase"/>
</dbReference>
<dbReference type="RefSeq" id="WP_199720263.1">
    <property type="nucleotide sequence ID" value="NZ_RJKN01000007.1"/>
</dbReference>
<gene>
    <name evidence="1" type="ORF">EDC03_2765</name>
</gene>
<sequence>MDEVRIESSELSVVVARQGAELQSLRWRGGDPDGTEGVELLWQAGPEWRRRAPTLFPVVGKVVDDEVVVDGRRYPMGQHGFARDLPFDVLEASTSRAVLRLGDDATTREHYPFGFALVLTYEVDGPALTVRWAVSATGDEPLPFSLGWHPAFRWPLADGVAKDDHTVVFAEPEPADVRGVRGGLLTDPQPTPVDGRTLRLSEGLFAEDAVVMDGLRSRSLVYGGPGTPQVRLTTEGFPQLGVWSKPTGADFVCLEPWAGLASPEGWQGELRDKPYGQHTDKRTQRWESQCRINLA</sequence>
<dbReference type="AlphaFoldDB" id="A0A3N1GAH8"/>
<dbReference type="InParanoid" id="A0A3N1GAH8"/>
<evidence type="ECO:0000313" key="2">
    <source>
        <dbReference type="Proteomes" id="UP000276232"/>
    </source>
</evidence>
<protein>
    <submittedName>
        <fullName evidence="1">Galactose mutarotase-like enzyme</fullName>
    </submittedName>
</protein>
<dbReference type="GO" id="GO:0030246">
    <property type="term" value="F:carbohydrate binding"/>
    <property type="evidence" value="ECO:0007669"/>
    <property type="project" value="InterPro"/>
</dbReference>
<dbReference type="Pfam" id="PF01263">
    <property type="entry name" value="Aldose_epim"/>
    <property type="match status" value="1"/>
</dbReference>
<dbReference type="GO" id="GO:0005975">
    <property type="term" value="P:carbohydrate metabolic process"/>
    <property type="evidence" value="ECO:0007669"/>
    <property type="project" value="InterPro"/>
</dbReference>
<keyword evidence="2" id="KW-1185">Reference proteome</keyword>
<dbReference type="InterPro" id="IPR037481">
    <property type="entry name" value="LacX"/>
</dbReference>
<accession>A0A3N1GAH8</accession>
<name>A0A3N1GAH8_9ACTN</name>
<proteinExistence type="predicted"/>
<dbReference type="Gene3D" id="2.70.98.10">
    <property type="match status" value="1"/>
</dbReference>
<dbReference type="EMBL" id="RJKN01000007">
    <property type="protein sequence ID" value="ROP27240.1"/>
    <property type="molecule type" value="Genomic_DNA"/>
</dbReference>
<dbReference type="Proteomes" id="UP000276232">
    <property type="component" value="Unassembled WGS sequence"/>
</dbReference>
<comment type="caution">
    <text evidence="1">The sequence shown here is derived from an EMBL/GenBank/DDBJ whole genome shotgun (WGS) entry which is preliminary data.</text>
</comment>
<dbReference type="GO" id="GO:0016853">
    <property type="term" value="F:isomerase activity"/>
    <property type="evidence" value="ECO:0007669"/>
    <property type="project" value="InterPro"/>
</dbReference>
<dbReference type="CDD" id="cd09024">
    <property type="entry name" value="Aldose_epim_lacX"/>
    <property type="match status" value="1"/>
</dbReference>